<dbReference type="InterPro" id="IPR032694">
    <property type="entry name" value="CopC/D"/>
</dbReference>
<dbReference type="RefSeq" id="WP_135079192.1">
    <property type="nucleotide sequence ID" value="NZ_CP038267.1"/>
</dbReference>
<keyword evidence="8 9" id="KW-0472">Membrane</keyword>
<dbReference type="KEGG" id="noy:EXE57_15965"/>
<evidence type="ECO:0000313" key="14">
    <source>
        <dbReference type="Proteomes" id="UP000294894"/>
    </source>
</evidence>
<comment type="subcellular location">
    <subcellularLocation>
        <location evidence="1">Cell membrane</location>
        <topology evidence="1">Multi-pass membrane protein</topology>
    </subcellularLocation>
</comment>
<keyword evidence="7" id="KW-0186">Copper</keyword>
<feature type="transmembrane region" description="Helical" evidence="9">
    <location>
        <begin position="199"/>
        <end position="220"/>
    </location>
</feature>
<accession>A0A4V1BE71</accession>
<dbReference type="GO" id="GO:0042597">
    <property type="term" value="C:periplasmic space"/>
    <property type="evidence" value="ECO:0007669"/>
    <property type="project" value="InterPro"/>
</dbReference>
<dbReference type="GO" id="GO:0046688">
    <property type="term" value="P:response to copper ion"/>
    <property type="evidence" value="ECO:0007669"/>
    <property type="project" value="InterPro"/>
</dbReference>
<evidence type="ECO:0000256" key="2">
    <source>
        <dbReference type="ARBA" id="ARBA00022475"/>
    </source>
</evidence>
<feature type="transmembrane region" description="Helical" evidence="9">
    <location>
        <begin position="301"/>
        <end position="324"/>
    </location>
</feature>
<feature type="transmembrane region" description="Helical" evidence="9">
    <location>
        <begin position="372"/>
        <end position="395"/>
    </location>
</feature>
<organism evidence="13 14">
    <name type="scientific">Nocardioides euryhalodurans</name>
    <dbReference type="NCBI Taxonomy" id="2518370"/>
    <lineage>
        <taxon>Bacteria</taxon>
        <taxon>Bacillati</taxon>
        <taxon>Actinomycetota</taxon>
        <taxon>Actinomycetes</taxon>
        <taxon>Propionibacteriales</taxon>
        <taxon>Nocardioidaceae</taxon>
        <taxon>Nocardioides</taxon>
    </lineage>
</organism>
<dbReference type="InterPro" id="IPR014756">
    <property type="entry name" value="Ig_E-set"/>
</dbReference>
<name>A0A4V1BE71_9ACTN</name>
<dbReference type="GO" id="GO:0006825">
    <property type="term" value="P:copper ion transport"/>
    <property type="evidence" value="ECO:0007669"/>
    <property type="project" value="InterPro"/>
</dbReference>
<dbReference type="PANTHER" id="PTHR34820">
    <property type="entry name" value="INNER MEMBRANE PROTEIN YEBZ"/>
    <property type="match status" value="1"/>
</dbReference>
<evidence type="ECO:0000256" key="1">
    <source>
        <dbReference type="ARBA" id="ARBA00004651"/>
    </source>
</evidence>
<keyword evidence="2" id="KW-1003">Cell membrane</keyword>
<evidence type="ECO:0000256" key="3">
    <source>
        <dbReference type="ARBA" id="ARBA00022692"/>
    </source>
</evidence>
<keyword evidence="4" id="KW-0479">Metal-binding</keyword>
<dbReference type="InterPro" id="IPR007348">
    <property type="entry name" value="CopC_dom"/>
</dbReference>
<feature type="transmembrane region" description="Helical" evidence="9">
    <location>
        <begin position="157"/>
        <end position="179"/>
    </location>
</feature>
<feature type="chain" id="PRO_5038984303" evidence="10">
    <location>
        <begin position="39"/>
        <end position="560"/>
    </location>
</feature>
<keyword evidence="14" id="KW-1185">Reference proteome</keyword>
<proteinExistence type="predicted"/>
<feature type="transmembrane region" description="Helical" evidence="9">
    <location>
        <begin position="240"/>
        <end position="257"/>
    </location>
</feature>
<protein>
    <submittedName>
        <fullName evidence="13">Copper resistance protein CopC</fullName>
    </submittedName>
</protein>
<dbReference type="SUPFAM" id="SSF81296">
    <property type="entry name" value="E set domains"/>
    <property type="match status" value="1"/>
</dbReference>
<dbReference type="GO" id="GO:0005886">
    <property type="term" value="C:plasma membrane"/>
    <property type="evidence" value="ECO:0007669"/>
    <property type="project" value="UniProtKB-SubCell"/>
</dbReference>
<evidence type="ECO:0000256" key="5">
    <source>
        <dbReference type="ARBA" id="ARBA00022729"/>
    </source>
</evidence>
<dbReference type="PANTHER" id="PTHR34820:SF4">
    <property type="entry name" value="INNER MEMBRANE PROTEIN YEBZ"/>
    <property type="match status" value="1"/>
</dbReference>
<evidence type="ECO:0000256" key="10">
    <source>
        <dbReference type="SAM" id="SignalP"/>
    </source>
</evidence>
<feature type="transmembrane region" description="Helical" evidence="9">
    <location>
        <begin position="336"/>
        <end position="360"/>
    </location>
</feature>
<evidence type="ECO:0000256" key="6">
    <source>
        <dbReference type="ARBA" id="ARBA00022989"/>
    </source>
</evidence>
<feature type="domain" description="CopC" evidence="11">
    <location>
        <begin position="37"/>
        <end position="131"/>
    </location>
</feature>
<dbReference type="OrthoDB" id="5242236at2"/>
<evidence type="ECO:0000313" key="13">
    <source>
        <dbReference type="EMBL" id="QBR93602.1"/>
    </source>
</evidence>
<evidence type="ECO:0000259" key="11">
    <source>
        <dbReference type="Pfam" id="PF04234"/>
    </source>
</evidence>
<keyword evidence="6 9" id="KW-1133">Transmembrane helix</keyword>
<dbReference type="Gene3D" id="2.60.40.1220">
    <property type="match status" value="1"/>
</dbReference>
<evidence type="ECO:0000259" key="12">
    <source>
        <dbReference type="Pfam" id="PF05425"/>
    </source>
</evidence>
<feature type="signal peptide" evidence="10">
    <location>
        <begin position="1"/>
        <end position="38"/>
    </location>
</feature>
<feature type="transmembrane region" description="Helical" evidence="9">
    <location>
        <begin position="416"/>
        <end position="439"/>
    </location>
</feature>
<evidence type="ECO:0000256" key="7">
    <source>
        <dbReference type="ARBA" id="ARBA00023008"/>
    </source>
</evidence>
<gene>
    <name evidence="13" type="ORF">EXE57_15965</name>
</gene>
<dbReference type="Proteomes" id="UP000294894">
    <property type="component" value="Chromosome"/>
</dbReference>
<reference evidence="13 14" key="1">
    <citation type="submission" date="2019-03" db="EMBL/GenBank/DDBJ databases">
        <title>Three New Species of Nocardioides, Nocardioides euryhalodurans sp. nov., Nocardioides seonyuensis sp. nov. and Nocardioides eburneoflavus sp. nov., Iolated from Soil.</title>
        <authorList>
            <person name="Roh S.G."/>
            <person name="Lee C."/>
            <person name="Kim M.-K."/>
            <person name="Kim S.B."/>
        </authorList>
    </citation>
    <scope>NUCLEOTIDE SEQUENCE [LARGE SCALE GENOMIC DNA]</scope>
    <source>
        <strain evidence="13 14">MMS17-SY117</strain>
    </source>
</reference>
<feature type="domain" description="Copper resistance protein D" evidence="12">
    <location>
        <begin position="334"/>
        <end position="438"/>
    </location>
</feature>
<dbReference type="Pfam" id="PF04234">
    <property type="entry name" value="CopC"/>
    <property type="match status" value="1"/>
</dbReference>
<dbReference type="Pfam" id="PF05425">
    <property type="entry name" value="CopD"/>
    <property type="match status" value="1"/>
</dbReference>
<dbReference type="AlphaFoldDB" id="A0A4V1BE71"/>
<evidence type="ECO:0000256" key="8">
    <source>
        <dbReference type="ARBA" id="ARBA00023136"/>
    </source>
</evidence>
<feature type="transmembrane region" description="Helical" evidence="9">
    <location>
        <begin position="269"/>
        <end position="289"/>
    </location>
</feature>
<sequence length="560" mass="56816">MTVGGRPVRWRLGLRLAVTALVAACAVLLGAGPAAAHAELLGTDPADGAVLDTAPEAVTLTFTEPVRLTDREITVYDAAGVSVPSEAAASDDEVTVTLTDPEALGRGTFVVAWAVISADGHPISGSITFSVGEPSAEVADPPPAPTSSGAVTAVQGVLAGLTYLGLLVAAGLAAFVALVLPGSYGGQQTRLRIRRTTRVAAAVATVAALLMVPVASTYAQGLELGDLPGSLDPGLVTAEILSVVLLVAGLGVVVVSLSSVPPDRTQRPALLVGAALAVASPAVVGHTRSYQPEVLLVVSDVVHVAAGATWLGGLVGLVVALRALAGREELAAVTLARFSALAGGLLLAVAATGTMLAWRILGSWSAFLDTTYGQLLLVKIGLALVVAALGGWNRFGMLPRVRAAAGFGDRTRAATLVSRTLVAEATVVVALLGVTGFLVNQSPRPAPVDAPEGTTGVEAAESSGDLQVYAALSPRRQGATTLLVQLQDGTGEPVTPPTAPEVSLRSGDVDLGDVELTASDAGTWQARVVLPRAGVWEVQVSTRLSRFEAPVSTVRIDVPE</sequence>
<keyword evidence="5 10" id="KW-0732">Signal</keyword>
<dbReference type="InterPro" id="IPR008457">
    <property type="entry name" value="Cu-R_CopD_dom"/>
</dbReference>
<evidence type="ECO:0000256" key="4">
    <source>
        <dbReference type="ARBA" id="ARBA00022723"/>
    </source>
</evidence>
<dbReference type="GO" id="GO:0005507">
    <property type="term" value="F:copper ion binding"/>
    <property type="evidence" value="ECO:0007669"/>
    <property type="project" value="InterPro"/>
</dbReference>
<dbReference type="EMBL" id="CP038267">
    <property type="protein sequence ID" value="QBR93602.1"/>
    <property type="molecule type" value="Genomic_DNA"/>
</dbReference>
<keyword evidence="3 9" id="KW-0812">Transmembrane</keyword>
<evidence type="ECO:0000256" key="9">
    <source>
        <dbReference type="SAM" id="Phobius"/>
    </source>
</evidence>
<dbReference type="InterPro" id="IPR014755">
    <property type="entry name" value="Cu-Rt/internalin_Ig-like"/>
</dbReference>